<dbReference type="Gene3D" id="3.20.20.70">
    <property type="entry name" value="Aldolase class I"/>
    <property type="match status" value="1"/>
</dbReference>
<dbReference type="InterPro" id="IPR006062">
    <property type="entry name" value="His_biosynth"/>
</dbReference>
<comment type="caution">
    <text evidence="5">The sequence shown here is derived from an EMBL/GenBank/DDBJ whole genome shotgun (WGS) entry which is preliminary data.</text>
</comment>
<keyword evidence="1" id="KW-0285">Flavoprotein</keyword>
<name>A0A5D0G825_9FLAO</name>
<dbReference type="CDD" id="cd02803">
    <property type="entry name" value="OYE_like_FMN_family"/>
    <property type="match status" value="1"/>
</dbReference>
<dbReference type="GO" id="GO:0010181">
    <property type="term" value="F:FMN binding"/>
    <property type="evidence" value="ECO:0007669"/>
    <property type="project" value="InterPro"/>
</dbReference>
<dbReference type="PANTHER" id="PTHR43656">
    <property type="entry name" value="BINDING OXIDOREDUCTASE, PUTATIVE (AFU_ORTHOLOGUE AFUA_2G08260)-RELATED"/>
    <property type="match status" value="1"/>
</dbReference>
<accession>A0A5D0G825</accession>
<dbReference type="SUPFAM" id="SSF51395">
    <property type="entry name" value="FMN-linked oxidoreductases"/>
    <property type="match status" value="1"/>
</dbReference>
<keyword evidence="3" id="KW-0368">Histidine biosynthesis</keyword>
<proteinExistence type="inferred from homology"/>
<dbReference type="OrthoDB" id="9772736at2"/>
<dbReference type="InterPro" id="IPR051799">
    <property type="entry name" value="NADH_flavin_oxidoreductase"/>
</dbReference>
<dbReference type="InterPro" id="IPR001155">
    <property type="entry name" value="OxRdtase_FMN_N"/>
</dbReference>
<dbReference type="GO" id="GO:0000105">
    <property type="term" value="P:L-histidine biosynthetic process"/>
    <property type="evidence" value="ECO:0007669"/>
    <property type="project" value="UniProtKB-KW"/>
</dbReference>
<keyword evidence="2" id="KW-0560">Oxidoreductase</keyword>
<keyword evidence="3" id="KW-0028">Amino-acid biosynthesis</keyword>
<protein>
    <submittedName>
        <fullName evidence="5">NADH:flavin oxidoreductase</fullName>
    </submittedName>
</protein>
<reference evidence="5 6" key="1">
    <citation type="submission" date="2019-08" db="EMBL/GenBank/DDBJ databases">
        <title>Formosa sediminis sp. nov., isolated from marine sediment.</title>
        <authorList>
            <person name="Cao W.R."/>
        </authorList>
    </citation>
    <scope>NUCLEOTIDE SEQUENCE [LARGE SCALE GENOMIC DNA]</scope>
    <source>
        <strain evidence="5 6">1494</strain>
    </source>
</reference>
<dbReference type="Pfam" id="PF00977">
    <property type="entry name" value="His_biosynth"/>
    <property type="match status" value="1"/>
</dbReference>
<keyword evidence="6" id="KW-1185">Reference proteome</keyword>
<feature type="domain" description="NADH:flavin oxidoreductase/NADH oxidase N-terminal" evidence="4">
    <location>
        <begin position="13"/>
        <end position="243"/>
    </location>
</feature>
<gene>
    <name evidence="5" type="ORF">FVF61_08500</name>
</gene>
<dbReference type="RefSeq" id="WP_148455298.1">
    <property type="nucleotide sequence ID" value="NZ_VSFC01000043.1"/>
</dbReference>
<dbReference type="PANTHER" id="PTHR43656:SF2">
    <property type="entry name" value="BINDING OXIDOREDUCTASE, PUTATIVE (AFU_ORTHOLOGUE AFUA_2G08260)-RELATED"/>
    <property type="match status" value="1"/>
</dbReference>
<dbReference type="GO" id="GO:0016491">
    <property type="term" value="F:oxidoreductase activity"/>
    <property type="evidence" value="ECO:0007669"/>
    <property type="project" value="UniProtKB-KW"/>
</dbReference>
<organism evidence="5 6">
    <name type="scientific">Formosa maritima</name>
    <dbReference type="NCBI Taxonomy" id="2592046"/>
    <lineage>
        <taxon>Bacteria</taxon>
        <taxon>Pseudomonadati</taxon>
        <taxon>Bacteroidota</taxon>
        <taxon>Flavobacteriia</taxon>
        <taxon>Flavobacteriales</taxon>
        <taxon>Flavobacteriaceae</taxon>
        <taxon>Formosa</taxon>
    </lineage>
</organism>
<evidence type="ECO:0000256" key="2">
    <source>
        <dbReference type="ARBA" id="ARBA00023002"/>
    </source>
</evidence>
<evidence type="ECO:0000313" key="6">
    <source>
        <dbReference type="Proteomes" id="UP000324550"/>
    </source>
</evidence>
<evidence type="ECO:0000256" key="1">
    <source>
        <dbReference type="ARBA" id="ARBA00022630"/>
    </source>
</evidence>
<evidence type="ECO:0000259" key="4">
    <source>
        <dbReference type="Pfam" id="PF00724"/>
    </source>
</evidence>
<evidence type="ECO:0000256" key="3">
    <source>
        <dbReference type="RuleBase" id="RU003657"/>
    </source>
</evidence>
<dbReference type="InterPro" id="IPR013785">
    <property type="entry name" value="Aldolase_TIM"/>
</dbReference>
<evidence type="ECO:0000313" key="5">
    <source>
        <dbReference type="EMBL" id="TYA54800.1"/>
    </source>
</evidence>
<comment type="similarity">
    <text evidence="3">Belongs to the HisA/HisF family.</text>
</comment>
<dbReference type="Pfam" id="PF00724">
    <property type="entry name" value="Oxidored_FMN"/>
    <property type="match status" value="1"/>
</dbReference>
<dbReference type="Proteomes" id="UP000324550">
    <property type="component" value="Unassembled WGS sequence"/>
</dbReference>
<sequence length="397" mass="43666">MDNKANNILTSGNIGNLVLKNRIIKAGCFEGMSQNGGVTPELIEHHRKMAAGGTAMTTVAYCSVSKDGRAYGHEMWMRKELIPELKSLTSKIQAEAAYASIQLGHCGYFASKQVIGKRSLGASSKFNLFRMSIAKKMKATDIQEKITDFINATSMAIEAGFDAVEIHAGHGYLISQFLSPYTNNRKDEYGGSLENRLRFPLEIIKGIRKKVGTDFPILIKMNLYDGIKGGLEINEAIEIAKAFETEGASALIPSSGFTSKTPFLMLRGRLPIFEMVANQSSWLMKLSLALFGKLIVQEYTYTRLFHLKEAKKIKTVVNIPVIYIGGIKTSEDVEEALQSGFDFVQIGRALIHDNNFVNHIAQNSSNLNICDTCNRCVAAMDGGGVYCVSKVTGNYVE</sequence>
<dbReference type="AlphaFoldDB" id="A0A5D0G825"/>
<dbReference type="EMBL" id="VSFC01000043">
    <property type="protein sequence ID" value="TYA54800.1"/>
    <property type="molecule type" value="Genomic_DNA"/>
</dbReference>